<evidence type="ECO:0000256" key="5">
    <source>
        <dbReference type="ARBA" id="ARBA00023136"/>
    </source>
</evidence>
<protein>
    <recommendedName>
        <fullName evidence="6">XK-related protein</fullName>
    </recommendedName>
</protein>
<dbReference type="AlphaFoldDB" id="A0A5E4PWC4"/>
<evidence type="ECO:0000256" key="3">
    <source>
        <dbReference type="ARBA" id="ARBA00022692"/>
    </source>
</evidence>
<sequence length="197" mass="22171">MTVCELDKEVSGEILGWKVPVWQALLVHRVLPSCGGLVLYLVIMCFDFALVFEHYRNGKNAVAAFCLVLIVLPVAISLVFTLASPPASLQIDGSSYSINIRKVDCMWILAQVAKAVFFPIATIGRYAYLIFWWVDVVFASLQEDTDRAKEALTLARAPSTIELYLFLQAFIHSAPYAIVNILDMMFSSKRLPLWHLR</sequence>
<evidence type="ECO:0000256" key="1">
    <source>
        <dbReference type="ARBA" id="ARBA00004141"/>
    </source>
</evidence>
<keyword evidence="4 6" id="KW-1133">Transmembrane helix</keyword>
<dbReference type="InterPro" id="IPR018629">
    <property type="entry name" value="XK-rel"/>
</dbReference>
<dbReference type="Proteomes" id="UP000324832">
    <property type="component" value="Unassembled WGS sequence"/>
</dbReference>
<comment type="subcellular location">
    <subcellularLocation>
        <location evidence="1 6">Membrane</location>
        <topology evidence="1 6">Multi-pass membrane protein</topology>
    </subcellularLocation>
</comment>
<evidence type="ECO:0000256" key="4">
    <source>
        <dbReference type="ARBA" id="ARBA00022989"/>
    </source>
</evidence>
<feature type="transmembrane region" description="Helical" evidence="6">
    <location>
        <begin position="30"/>
        <end position="50"/>
    </location>
</feature>
<evidence type="ECO:0000313" key="8">
    <source>
        <dbReference type="Proteomes" id="UP000324832"/>
    </source>
</evidence>
<organism evidence="7 8">
    <name type="scientific">Leptidea sinapis</name>
    <dbReference type="NCBI Taxonomy" id="189913"/>
    <lineage>
        <taxon>Eukaryota</taxon>
        <taxon>Metazoa</taxon>
        <taxon>Ecdysozoa</taxon>
        <taxon>Arthropoda</taxon>
        <taxon>Hexapoda</taxon>
        <taxon>Insecta</taxon>
        <taxon>Pterygota</taxon>
        <taxon>Neoptera</taxon>
        <taxon>Endopterygota</taxon>
        <taxon>Lepidoptera</taxon>
        <taxon>Glossata</taxon>
        <taxon>Ditrysia</taxon>
        <taxon>Papilionoidea</taxon>
        <taxon>Pieridae</taxon>
        <taxon>Dismorphiinae</taxon>
        <taxon>Leptidea</taxon>
    </lineage>
</organism>
<dbReference type="EMBL" id="FZQP02000770">
    <property type="protein sequence ID" value="VVC90335.1"/>
    <property type="molecule type" value="Genomic_DNA"/>
</dbReference>
<evidence type="ECO:0000256" key="2">
    <source>
        <dbReference type="ARBA" id="ARBA00008789"/>
    </source>
</evidence>
<dbReference type="Pfam" id="PF09815">
    <property type="entry name" value="XK-related"/>
    <property type="match status" value="1"/>
</dbReference>
<feature type="transmembrane region" description="Helical" evidence="6">
    <location>
        <begin position="163"/>
        <end position="182"/>
    </location>
</feature>
<proteinExistence type="inferred from homology"/>
<comment type="similarity">
    <text evidence="2 6">Belongs to the XK family.</text>
</comment>
<evidence type="ECO:0000313" key="7">
    <source>
        <dbReference type="EMBL" id="VVC90335.1"/>
    </source>
</evidence>
<keyword evidence="8" id="KW-1185">Reference proteome</keyword>
<name>A0A5E4PWC4_9NEOP</name>
<keyword evidence="5 6" id="KW-0472">Membrane</keyword>
<gene>
    <name evidence="7" type="ORF">LSINAPIS_LOCUS3268</name>
</gene>
<reference evidence="7 8" key="1">
    <citation type="submission" date="2017-07" db="EMBL/GenBank/DDBJ databases">
        <authorList>
            <person name="Talla V."/>
            <person name="Backstrom N."/>
        </authorList>
    </citation>
    <scope>NUCLEOTIDE SEQUENCE [LARGE SCALE GENOMIC DNA]</scope>
</reference>
<accession>A0A5E4PWC4</accession>
<dbReference type="GO" id="GO:0005886">
    <property type="term" value="C:plasma membrane"/>
    <property type="evidence" value="ECO:0007669"/>
    <property type="project" value="UniProtKB-ARBA"/>
</dbReference>
<feature type="transmembrane region" description="Helical" evidence="6">
    <location>
        <begin position="62"/>
        <end position="83"/>
    </location>
</feature>
<keyword evidence="3 6" id="KW-0812">Transmembrane</keyword>
<evidence type="ECO:0000256" key="6">
    <source>
        <dbReference type="RuleBase" id="RU910716"/>
    </source>
</evidence>